<dbReference type="Pfam" id="PF00271">
    <property type="entry name" value="Helicase_C"/>
    <property type="match status" value="1"/>
</dbReference>
<sequence>MFESALSFFTGTEVNQIDLRTIRVLGMKMPPFLYEIDKLWKTSKISGNLFRKVKSRQLDFHPFFAPDFYYVCKRLMGERRARVNRNALQEVIDQLQTNTWMKTAFAETFTPRLNLKALNRLTKDMLPHQNQFLAYYNESVSRWQLKGAILGAAPGSGKTIAAIAVSECLETDITICIVPKNAVERVWHDTLSWIFKEKQPYWYSTSGDELKKGYRYYVAHYEQLDRMVEFFKDPAFKGKKINIVLDESHNLNELKSMRTELFLQLCKIVDCQDVLWTSGTPIKAMGSEVIPILRSIDPFFDQEAEERFRAIFGLSSARGLDILAHRLGYMTFKIDKQQIVGNTVEKYRVDVTLKNGDDYTLANISKEMTKFVKERLDYYRANMKTYIENYQAGLRFYERTLKTSAEVKAFDEYVRTAKLLHTSYDPMVHKTEPIFCNAYEKKFILPALPKELKESFKDSRSVYKYVKLKVQGEALGRILGKKRTQCNVDMLSAWDSYKVTDMQTGEKFDTTLVDIIENSIKKTVVFTSYVEVVDRCAEIIRDEGGFPLKVYGQTNGELPQIVSQFDKDKRSNPLIATLQSLSTAVPLIMANSVVFLNAPFRDHEYEQACSRVDRLGQTEVVQIWDVYLDTGKEPNISTRSLDIMAWSKSQVEAMLGTAGSSVGLEELVDGHEFFGFIDNELSELTQHSVSASRSEPSLVSGEESLDPFHYFSDGAEWVHGGPHVRTHRSVSLSVGAESETVIIAAPTKLSW</sequence>
<keyword evidence="3" id="KW-0547">Nucleotide-binding</keyword>
<dbReference type="InterPro" id="IPR027417">
    <property type="entry name" value="P-loop_NTPase"/>
</dbReference>
<dbReference type="KEGG" id="vg:40074564"/>
<dbReference type="GO" id="GO:0004386">
    <property type="term" value="F:helicase activity"/>
    <property type="evidence" value="ECO:0007669"/>
    <property type="project" value="UniProtKB-KW"/>
</dbReference>
<reference evidence="3 4" key="1">
    <citation type="submission" date="2016-12" db="EMBL/GenBank/DDBJ databases">
        <title>Characterization of two jumbo phages RP12 and RP31 infecting the phytopathogen Ralstonia solanacearum.</title>
        <authorList>
            <person name="Kawasaki T."/>
            <person name="Yoshikawa G."/>
            <person name="Ogata H."/>
            <person name="Yamada T."/>
        </authorList>
    </citation>
    <scope>NUCLEOTIDE SEQUENCE [LARGE SCALE GENOMIC DNA]</scope>
    <source>
        <strain evidence="3 4">RP12</strain>
    </source>
</reference>
<keyword evidence="4" id="KW-1185">Reference proteome</keyword>
<dbReference type="RefSeq" id="YP_009598862.1">
    <property type="nucleotide sequence ID" value="NC_041911.1"/>
</dbReference>
<dbReference type="GO" id="GO:0006281">
    <property type="term" value="P:DNA repair"/>
    <property type="evidence" value="ECO:0007669"/>
    <property type="project" value="TreeGrafter"/>
</dbReference>
<dbReference type="PANTHER" id="PTHR45766:SF6">
    <property type="entry name" value="SWI_SNF-RELATED MATRIX-ASSOCIATED ACTIN-DEPENDENT REGULATOR OF CHROMATIN SUBFAMILY A-LIKE PROTEIN 1"/>
    <property type="match status" value="1"/>
</dbReference>
<name>A0A1L7N0Z1_9CAUD</name>
<dbReference type="InterPro" id="IPR006935">
    <property type="entry name" value="Helicase/UvrB_N"/>
</dbReference>
<protein>
    <submittedName>
        <fullName evidence="3">Putative DEAD-like helicase</fullName>
    </submittedName>
</protein>
<dbReference type="GO" id="GO:0031297">
    <property type="term" value="P:replication fork processing"/>
    <property type="evidence" value="ECO:0007669"/>
    <property type="project" value="TreeGrafter"/>
</dbReference>
<keyword evidence="3" id="KW-0067">ATP-binding</keyword>
<dbReference type="InterPro" id="IPR001650">
    <property type="entry name" value="Helicase_C-like"/>
</dbReference>
<evidence type="ECO:0000313" key="4">
    <source>
        <dbReference type="Proteomes" id="UP000222831"/>
    </source>
</evidence>
<dbReference type="SMART" id="SM00487">
    <property type="entry name" value="DEXDc"/>
    <property type="match status" value="1"/>
</dbReference>
<dbReference type="GeneID" id="40074564"/>
<dbReference type="EMBL" id="AP017924">
    <property type="protein sequence ID" value="BAW19143.1"/>
    <property type="molecule type" value="Genomic_DNA"/>
</dbReference>
<dbReference type="OrthoDB" id="4810at10239"/>
<keyword evidence="1" id="KW-0378">Hydrolase</keyword>
<dbReference type="PANTHER" id="PTHR45766">
    <property type="entry name" value="DNA ANNEALING HELICASE AND ENDONUCLEASE ZRANB3 FAMILY MEMBER"/>
    <property type="match status" value="1"/>
</dbReference>
<evidence type="ECO:0000313" key="3">
    <source>
        <dbReference type="EMBL" id="BAW19143.1"/>
    </source>
</evidence>
<dbReference type="GO" id="GO:0003677">
    <property type="term" value="F:DNA binding"/>
    <property type="evidence" value="ECO:0007669"/>
    <property type="project" value="InterPro"/>
</dbReference>
<keyword evidence="3" id="KW-0347">Helicase</keyword>
<evidence type="ECO:0000256" key="1">
    <source>
        <dbReference type="ARBA" id="ARBA00022801"/>
    </source>
</evidence>
<dbReference type="CDD" id="cd18793">
    <property type="entry name" value="SF2_C_SNF"/>
    <property type="match status" value="1"/>
</dbReference>
<dbReference type="InterPro" id="IPR049730">
    <property type="entry name" value="SNF2/RAD54-like_C"/>
</dbReference>
<dbReference type="InterPro" id="IPR014001">
    <property type="entry name" value="Helicase_ATP-bd"/>
</dbReference>
<dbReference type="PROSITE" id="PS51192">
    <property type="entry name" value="HELICASE_ATP_BIND_1"/>
    <property type="match status" value="1"/>
</dbReference>
<dbReference type="Gene3D" id="3.40.50.300">
    <property type="entry name" value="P-loop containing nucleotide triphosphate hydrolases"/>
    <property type="match status" value="2"/>
</dbReference>
<dbReference type="Proteomes" id="UP000222831">
    <property type="component" value="Segment"/>
</dbReference>
<feature type="domain" description="Helicase ATP-binding" evidence="2">
    <location>
        <begin position="139"/>
        <end position="299"/>
    </location>
</feature>
<dbReference type="Pfam" id="PF04851">
    <property type="entry name" value="ResIII"/>
    <property type="match status" value="1"/>
</dbReference>
<dbReference type="SUPFAM" id="SSF52540">
    <property type="entry name" value="P-loop containing nucleoside triphosphate hydrolases"/>
    <property type="match status" value="2"/>
</dbReference>
<accession>A0A1L7N0Z1</accession>
<evidence type="ECO:0000259" key="2">
    <source>
        <dbReference type="PROSITE" id="PS51192"/>
    </source>
</evidence>
<proteinExistence type="predicted"/>
<organism evidence="3 4">
    <name type="scientific">Ralstonia phage RP12</name>
    <dbReference type="NCBI Taxonomy" id="1923889"/>
    <lineage>
        <taxon>Viruses</taxon>
        <taxon>Duplodnaviria</taxon>
        <taxon>Heunggongvirae</taxon>
        <taxon>Uroviricota</taxon>
        <taxon>Caudoviricetes</taxon>
        <taxon>Chimalliviridae</taxon>
        <taxon>Ripduovirus</taxon>
        <taxon>Ripduovirus RP12</taxon>
    </lineage>
</organism>
<dbReference type="GO" id="GO:0005524">
    <property type="term" value="F:ATP binding"/>
    <property type="evidence" value="ECO:0007669"/>
    <property type="project" value="InterPro"/>
</dbReference>
<dbReference type="GO" id="GO:0016787">
    <property type="term" value="F:hydrolase activity"/>
    <property type="evidence" value="ECO:0007669"/>
    <property type="project" value="UniProtKB-KW"/>
</dbReference>